<evidence type="ECO:0000256" key="1">
    <source>
        <dbReference type="ARBA" id="ARBA00000185"/>
    </source>
</evidence>
<dbReference type="InterPro" id="IPR016181">
    <property type="entry name" value="Acyl_CoA_acyltransferase"/>
</dbReference>
<protein>
    <submittedName>
        <fullName evidence="2">GNAT family N-acetyltransferase</fullName>
    </submittedName>
</protein>
<name>A0A857MI94_9ACTN</name>
<dbReference type="EMBL" id="CP045810">
    <property type="protein sequence ID" value="QHN40979.1"/>
    <property type="molecule type" value="Genomic_DNA"/>
</dbReference>
<dbReference type="RefSeq" id="WP_005193188.1">
    <property type="nucleotide sequence ID" value="NZ_CP045804.1"/>
</dbReference>
<dbReference type="AlphaFoldDB" id="A0A857MI94"/>
<dbReference type="GO" id="GO:0034335">
    <property type="term" value="F:DNA negative supercoiling activity"/>
    <property type="evidence" value="ECO:0007669"/>
    <property type="project" value="UniProtKB-ARBA"/>
</dbReference>
<dbReference type="Gene3D" id="3.40.630.30">
    <property type="match status" value="1"/>
</dbReference>
<dbReference type="GO" id="GO:0005524">
    <property type="term" value="F:ATP binding"/>
    <property type="evidence" value="ECO:0007669"/>
    <property type="project" value="InterPro"/>
</dbReference>
<sequence length="217" mass="23410">MTDLDQKTTRRDITDALLTALERRHEVLDAIVDADDHEAAVSAIADLLGKSALGAEAVLGMRLNQLTKAERRKNQAELDDLNSALTFTLAERPASSGDTLELRTFCADDADIFAVRTEELQVAGDGSGEPAGPLDDEIAKGAQRVDDEDAVWLVAEEQGTKVGLIFGELADGEVDVRIWIHPDKRKQGYGVAALRKSRSEMASLFPGVPMVVRAPSS</sequence>
<organism evidence="2">
    <name type="scientific">Gordonia amarae</name>
    <dbReference type="NCBI Taxonomy" id="36821"/>
    <lineage>
        <taxon>Bacteria</taxon>
        <taxon>Bacillati</taxon>
        <taxon>Actinomycetota</taxon>
        <taxon>Actinomycetes</taxon>
        <taxon>Mycobacteriales</taxon>
        <taxon>Gordoniaceae</taxon>
        <taxon>Gordonia</taxon>
    </lineage>
</organism>
<evidence type="ECO:0000313" key="2">
    <source>
        <dbReference type="EMBL" id="QHN40979.1"/>
    </source>
</evidence>
<gene>
    <name evidence="2" type="ORF">GII30_19030</name>
</gene>
<reference evidence="2" key="1">
    <citation type="journal article" date="2021" name="Nat. Microbiol.">
        <title>Cocultivation of an ultrasmall environmental parasitic bacterium with lytic ability against bacteria associated with wastewater foams.</title>
        <authorList>
            <person name="Batinovic S."/>
            <person name="Rose J.J.A."/>
            <person name="Ratcliffe J."/>
            <person name="Seviour R.J."/>
            <person name="Petrovski S."/>
        </authorList>
    </citation>
    <scope>NUCLEOTIDE SEQUENCE</scope>
    <source>
        <strain evidence="2">CON44</strain>
    </source>
</reference>
<dbReference type="SUPFAM" id="SSF56719">
    <property type="entry name" value="Type II DNA topoisomerase"/>
    <property type="match status" value="1"/>
</dbReference>
<proteinExistence type="predicted"/>
<dbReference type="CDD" id="cd04301">
    <property type="entry name" value="NAT_SF"/>
    <property type="match status" value="1"/>
</dbReference>
<dbReference type="SUPFAM" id="SSF55729">
    <property type="entry name" value="Acyl-CoA N-acyltransferases (Nat)"/>
    <property type="match status" value="1"/>
</dbReference>
<comment type="catalytic activity">
    <reaction evidence="1">
        <text>ATP-dependent breakage, passage and rejoining of double-stranded DNA.</text>
        <dbReference type="EC" id="5.6.2.2"/>
    </reaction>
</comment>
<dbReference type="InterPro" id="IPR013760">
    <property type="entry name" value="Topo_IIA-like_dom_sf"/>
</dbReference>
<dbReference type="InterPro" id="IPR013757">
    <property type="entry name" value="Topo_IIA_A_a_sf"/>
</dbReference>
<accession>A0A857MI94</accession>
<dbReference type="Gene3D" id="1.10.268.10">
    <property type="entry name" value="Topoisomerase, domain 3"/>
    <property type="match status" value="1"/>
</dbReference>
<dbReference type="GO" id="GO:0003677">
    <property type="term" value="F:DNA binding"/>
    <property type="evidence" value="ECO:0007669"/>
    <property type="project" value="InterPro"/>
</dbReference>